<evidence type="ECO:0000313" key="7">
    <source>
        <dbReference type="Proteomes" id="UP000694865"/>
    </source>
</evidence>
<dbReference type="Gene3D" id="3.40.50.1820">
    <property type="entry name" value="alpha/beta hydrolase"/>
    <property type="match status" value="1"/>
</dbReference>
<keyword evidence="5" id="KW-0732">Signal</keyword>
<reference evidence="8" key="1">
    <citation type="submission" date="2025-08" db="UniProtKB">
        <authorList>
            <consortium name="RefSeq"/>
        </authorList>
    </citation>
    <scope>IDENTIFICATION</scope>
    <source>
        <tissue evidence="8">Testes</tissue>
    </source>
</reference>
<evidence type="ECO:0000256" key="1">
    <source>
        <dbReference type="ARBA" id="ARBA00004613"/>
    </source>
</evidence>
<evidence type="ECO:0000259" key="6">
    <source>
        <dbReference type="PROSITE" id="PS50835"/>
    </source>
</evidence>
<dbReference type="PANTHER" id="PTHR11610">
    <property type="entry name" value="LIPASE"/>
    <property type="match status" value="1"/>
</dbReference>
<dbReference type="PROSITE" id="PS50835">
    <property type="entry name" value="IG_LIKE"/>
    <property type="match status" value="2"/>
</dbReference>
<dbReference type="Pfam" id="PF00151">
    <property type="entry name" value="Lipase"/>
    <property type="match status" value="1"/>
</dbReference>
<feature type="domain" description="Ig-like" evidence="6">
    <location>
        <begin position="142"/>
        <end position="258"/>
    </location>
</feature>
<dbReference type="SUPFAM" id="SSF53474">
    <property type="entry name" value="alpha/beta-Hydrolases"/>
    <property type="match status" value="1"/>
</dbReference>
<dbReference type="InterPro" id="IPR000734">
    <property type="entry name" value="TAG_lipase"/>
</dbReference>
<dbReference type="RefSeq" id="XP_006823034.1">
    <property type="nucleotide sequence ID" value="XM_006822971.1"/>
</dbReference>
<feature type="signal peptide" evidence="5">
    <location>
        <begin position="1"/>
        <end position="25"/>
    </location>
</feature>
<dbReference type="InterPro" id="IPR003599">
    <property type="entry name" value="Ig_sub"/>
</dbReference>
<dbReference type="SUPFAM" id="SSF48726">
    <property type="entry name" value="Immunoglobulin"/>
    <property type="match status" value="2"/>
</dbReference>
<evidence type="ECO:0000313" key="8">
    <source>
        <dbReference type="RefSeq" id="XP_006823034.1"/>
    </source>
</evidence>
<proteinExistence type="inferred from homology"/>
<keyword evidence="7" id="KW-1185">Reference proteome</keyword>
<evidence type="ECO:0000256" key="5">
    <source>
        <dbReference type="SAM" id="SignalP"/>
    </source>
</evidence>
<evidence type="ECO:0000256" key="4">
    <source>
        <dbReference type="RuleBase" id="RU004262"/>
    </source>
</evidence>
<dbReference type="SMART" id="SM00409">
    <property type="entry name" value="IG"/>
    <property type="match status" value="2"/>
</dbReference>
<dbReference type="InterPro" id="IPR036179">
    <property type="entry name" value="Ig-like_dom_sf"/>
</dbReference>
<dbReference type="CDD" id="cd00096">
    <property type="entry name" value="Ig"/>
    <property type="match status" value="1"/>
</dbReference>
<dbReference type="Gene3D" id="2.60.40.10">
    <property type="entry name" value="Immunoglobulins"/>
    <property type="match status" value="2"/>
</dbReference>
<gene>
    <name evidence="8" type="primary">LOC100368003</name>
</gene>
<organism evidence="7 8">
    <name type="scientific">Saccoglossus kowalevskii</name>
    <name type="common">Acorn worm</name>
    <dbReference type="NCBI Taxonomy" id="10224"/>
    <lineage>
        <taxon>Eukaryota</taxon>
        <taxon>Metazoa</taxon>
        <taxon>Hemichordata</taxon>
        <taxon>Enteropneusta</taxon>
        <taxon>Harrimaniidae</taxon>
        <taxon>Saccoglossus</taxon>
    </lineage>
</organism>
<dbReference type="InterPro" id="IPR029058">
    <property type="entry name" value="AB_hydrolase_fold"/>
</dbReference>
<dbReference type="InterPro" id="IPR007110">
    <property type="entry name" value="Ig-like_dom"/>
</dbReference>
<name>A0ABM0MSP3_SACKO</name>
<dbReference type="InterPro" id="IPR013783">
    <property type="entry name" value="Ig-like_fold"/>
</dbReference>
<protein>
    <submittedName>
        <fullName evidence="8">Uncharacterized protein LOC100368003</fullName>
    </submittedName>
</protein>
<dbReference type="Pfam" id="PF13927">
    <property type="entry name" value="Ig_3"/>
    <property type="match status" value="1"/>
</dbReference>
<feature type="chain" id="PRO_5045468717" evidence="5">
    <location>
        <begin position="26"/>
        <end position="599"/>
    </location>
</feature>
<sequence length="599" mass="66819">MSGFKSLRGCAIVMFVAFATNVVNTIGDDETGNDFCADDGHYLNFNDSLLVPSDITYIVVELKSRVTLDCNAYGDGDVSYTWRKMTYDTGEVDIVNKTTVTKDGTLVVESFSENDSAQYQCIVDNGYCTIAHHFEITSTTAPTVFEMPVVLNKTFPGNITATVGSNVALECKVQAPVSAYTFWLKHRQTMEAEESLQLLRNSWSGEDDFEHLLRKLFPESRVYVVFKGSLEFLTTNVAITDAGLYTCVSVNNSTIDYSSGWLAVMEQHRDPTCREYSLDGRYGPHSFNVAPEENITTTFNLFIDNVTRPITFSLDDPIPQEFDMSQSTKIIIHGFQQTGIEDWVLRMAESLIGIEDEYANIMSVDWGTAANPNGVIFNILDYHQAASNTRVVAQHVAALTQRLSGRARADIHIIGHSLGAHISALDPARPNFLVEHGDTSVPGPFSVSRDDAVFVDVIHTDSSLIMDKVLGSVPYPNLGIFQSLGHADFYPNGGHTQPGCMDIISHFNYLPACSHLRVLEYYITSISEDCEYKSDRCTYEAEILLGWCTKCDNGCNKMGYYATKPDTNVLYYLTTNSQSPYCKQEKTSSSWWRNKRNVN</sequence>
<evidence type="ECO:0000256" key="3">
    <source>
        <dbReference type="ARBA" id="ARBA00022525"/>
    </source>
</evidence>
<comment type="similarity">
    <text evidence="2 4">Belongs to the AB hydrolase superfamily. Lipase family.</text>
</comment>
<dbReference type="GeneID" id="100368003"/>
<comment type="subcellular location">
    <subcellularLocation>
        <location evidence="1">Secreted</location>
    </subcellularLocation>
</comment>
<feature type="domain" description="Ig-like" evidence="6">
    <location>
        <begin position="52"/>
        <end position="137"/>
    </location>
</feature>
<dbReference type="PANTHER" id="PTHR11610:SF178">
    <property type="entry name" value="LIPASE MEMBER H-A-LIKE PROTEIN"/>
    <property type="match status" value="1"/>
</dbReference>
<dbReference type="PRINTS" id="PR00821">
    <property type="entry name" value="TAGLIPASE"/>
</dbReference>
<keyword evidence="3" id="KW-0964">Secreted</keyword>
<accession>A0ABM0MSP3</accession>
<dbReference type="InterPro" id="IPR013818">
    <property type="entry name" value="Lipase"/>
</dbReference>
<dbReference type="Proteomes" id="UP000694865">
    <property type="component" value="Unplaced"/>
</dbReference>
<dbReference type="InterPro" id="IPR003598">
    <property type="entry name" value="Ig_sub2"/>
</dbReference>
<evidence type="ECO:0000256" key="2">
    <source>
        <dbReference type="ARBA" id="ARBA00010701"/>
    </source>
</evidence>
<dbReference type="SMART" id="SM00408">
    <property type="entry name" value="IGc2"/>
    <property type="match status" value="2"/>
</dbReference>